<comment type="caution">
    <text evidence="1">The sequence shown here is derived from an EMBL/GenBank/DDBJ whole genome shotgun (WGS) entry which is preliminary data.</text>
</comment>
<dbReference type="RefSeq" id="WP_279699019.1">
    <property type="nucleotide sequence ID" value="NZ_JAOCDR010000086.1"/>
</dbReference>
<dbReference type="InterPro" id="IPR054496">
    <property type="entry name" value="E217_GP41"/>
</dbReference>
<protein>
    <recommendedName>
        <fullName evidence="3">Bacteriophage protein</fullName>
    </recommendedName>
</protein>
<dbReference type="AlphaFoldDB" id="A0AA42IH07"/>
<evidence type="ECO:0000313" key="1">
    <source>
        <dbReference type="EMBL" id="MDH0657741.1"/>
    </source>
</evidence>
<dbReference type="EMBL" id="JAOCDR010000086">
    <property type="protein sequence ID" value="MDH0657741.1"/>
    <property type="molecule type" value="Genomic_DNA"/>
</dbReference>
<dbReference type="Pfam" id="PF22759">
    <property type="entry name" value="E217_GP41"/>
    <property type="match status" value="1"/>
</dbReference>
<organism evidence="1 2">
    <name type="scientific">Acinetobacter johnsonii</name>
    <dbReference type="NCBI Taxonomy" id="40214"/>
    <lineage>
        <taxon>Bacteria</taxon>
        <taxon>Pseudomonadati</taxon>
        <taxon>Pseudomonadota</taxon>
        <taxon>Gammaproteobacteria</taxon>
        <taxon>Moraxellales</taxon>
        <taxon>Moraxellaceae</taxon>
        <taxon>Acinetobacter</taxon>
    </lineage>
</organism>
<dbReference type="Proteomes" id="UP001161099">
    <property type="component" value="Unassembled WGS sequence"/>
</dbReference>
<gene>
    <name evidence="1" type="ORF">N5D11_16825</name>
</gene>
<evidence type="ECO:0000313" key="2">
    <source>
        <dbReference type="Proteomes" id="UP001161099"/>
    </source>
</evidence>
<evidence type="ECO:0008006" key="3">
    <source>
        <dbReference type="Google" id="ProtNLM"/>
    </source>
</evidence>
<proteinExistence type="predicted"/>
<reference evidence="1" key="1">
    <citation type="submission" date="2022-09" db="EMBL/GenBank/DDBJ databases">
        <title>Intensive care unit water sources are persistently colonized with multi-drug resistant bacteria and are the site of extensive horizontal gene transfer of antibiotic resistance genes.</title>
        <authorList>
            <person name="Diorio-Toth L."/>
        </authorList>
    </citation>
    <scope>NUCLEOTIDE SEQUENCE</scope>
    <source>
        <strain evidence="1">GD03851</strain>
    </source>
</reference>
<name>A0AA42IH07_ACIJO</name>
<accession>A0AA42IH07</accession>
<sequence>MSLQWGRLCRLTIQINKDAPEALDLSDFHIYFHISQPTTEAPKAAEIYIYNMSKETMDLLCGIDDQKIEGQVILEAGYEDSGLEIIFKGKVFQYRRGRDNQTDTWLCILAQSGDAAKNNAIINQCVPAGTSVEETKNILLKGYEDAGLQLGESPQLSDQKLIRGRVLFGSLDTTMKQFSKDNDLAYTLSDDEIHMRIIDKYTIEPVQILNPQTGVIGMPQLTSEGLNITCLLNPKLKWGGRVQVDMTNMQTESYDINYGGQMVDQPYKNPNLATGADGMFIICSIERTGDNRGNDWHDSLVCIAVGGTVPKSGVSITGVAG</sequence>